<dbReference type="EMBL" id="CP126660">
    <property type="protein sequence ID" value="WKA01178.1"/>
    <property type="molecule type" value="Genomic_DNA"/>
</dbReference>
<evidence type="ECO:0000313" key="2">
    <source>
        <dbReference type="EMBL" id="WKA01178.1"/>
    </source>
</evidence>
<sequence>MALFRNTLKKLLSSSEAAIINLPCLHTRKCNYVNVYMKWKKDSYYDSIPHILYSPFLKPITSLTNIISQYPNACIPVSAVSKRGLELDVPVKVARFLRLYPSIFEEFVGPQYNHPWFRLTPQALALHEEERAVYCDRKKDIWMRLKKLILMSRGRVLPLRVIQGLRWYLGLPESSIDEGFDSDLGFELVEMEDGEKGLGVVSDERVLSVMEMNAMEKGTRDDEEGSIEAIEFPLYPSKGLRLKRKIENWIDEFQKAPYVSPYEDSSNLDPTSDASEKRVVSVLHELLSIFVEHSAERKKLLCLRKFLGLPQKFYKAFERHPHIFYLSLRNKTCTAILKQAYNQNSGIEVHPLLSVRKKYVKLMKESEVILKNRRMKTRGVHHEDVGLDLHLDCVERETQN</sequence>
<reference evidence="2 3" key="1">
    <citation type="journal article" date="2023" name="Hortic Res">
        <title>The complete reference genome for grapevine (Vitis vinifera L.) genetics and breeding.</title>
        <authorList>
            <person name="Shi X."/>
            <person name="Cao S."/>
            <person name="Wang X."/>
            <person name="Huang S."/>
            <person name="Wang Y."/>
            <person name="Liu Z."/>
            <person name="Liu W."/>
            <person name="Leng X."/>
            <person name="Peng Y."/>
            <person name="Wang N."/>
            <person name="Wang Y."/>
            <person name="Ma Z."/>
            <person name="Xu X."/>
            <person name="Zhang F."/>
            <person name="Xue H."/>
            <person name="Zhong H."/>
            <person name="Wang Y."/>
            <person name="Zhang K."/>
            <person name="Velt A."/>
            <person name="Avia K."/>
            <person name="Holtgrawe D."/>
            <person name="Grimplet J."/>
            <person name="Matus J.T."/>
            <person name="Ware D."/>
            <person name="Wu X."/>
            <person name="Wang H."/>
            <person name="Liu C."/>
            <person name="Fang Y."/>
            <person name="Rustenholz C."/>
            <person name="Cheng Z."/>
            <person name="Xiao H."/>
            <person name="Zhou Y."/>
        </authorList>
    </citation>
    <scope>NUCLEOTIDE SEQUENCE [LARGE SCALE GENOMIC DNA]</scope>
    <source>
        <strain evidence="3">cv. Pinot noir / PN40024</strain>
        <tissue evidence="2">Leaf</tissue>
    </source>
</reference>
<dbReference type="Proteomes" id="UP001227230">
    <property type="component" value="Chromosome 13"/>
</dbReference>
<evidence type="ECO:0000259" key="1">
    <source>
        <dbReference type="Pfam" id="PF11955"/>
    </source>
</evidence>
<evidence type="ECO:0000313" key="3">
    <source>
        <dbReference type="Proteomes" id="UP001227230"/>
    </source>
</evidence>
<dbReference type="InterPro" id="IPR021099">
    <property type="entry name" value="PORR_domain"/>
</dbReference>
<proteinExistence type="predicted"/>
<organism evidence="2 3">
    <name type="scientific">Vitis vinifera</name>
    <name type="common">Grape</name>
    <dbReference type="NCBI Taxonomy" id="29760"/>
    <lineage>
        <taxon>Eukaryota</taxon>
        <taxon>Viridiplantae</taxon>
        <taxon>Streptophyta</taxon>
        <taxon>Embryophyta</taxon>
        <taxon>Tracheophyta</taxon>
        <taxon>Spermatophyta</taxon>
        <taxon>Magnoliopsida</taxon>
        <taxon>eudicotyledons</taxon>
        <taxon>Gunneridae</taxon>
        <taxon>Pentapetalae</taxon>
        <taxon>rosids</taxon>
        <taxon>Vitales</taxon>
        <taxon>Vitaceae</taxon>
        <taxon>Viteae</taxon>
        <taxon>Vitis</taxon>
    </lineage>
</organism>
<name>A0ABY9D0Y1_VITVI</name>
<accession>A0ABY9D0Y1</accession>
<dbReference type="PANTHER" id="PTHR31476:SF13">
    <property type="entry name" value="PROTEIN WHAT'S THIS FACTOR 9, MITOCHONDRIAL"/>
    <property type="match status" value="1"/>
</dbReference>
<gene>
    <name evidence="2" type="ORF">VitviT2T_019472</name>
</gene>
<dbReference type="Pfam" id="PF11955">
    <property type="entry name" value="PORR"/>
    <property type="match status" value="1"/>
</dbReference>
<feature type="domain" description="PORR" evidence="1">
    <location>
        <begin position="40"/>
        <end position="367"/>
    </location>
</feature>
<keyword evidence="3" id="KW-1185">Reference proteome</keyword>
<dbReference type="PANTHER" id="PTHR31476">
    <property type="entry name" value="PROTEIN WHAT'S THIS FACTOR 1 HOMOLOG, CHLOROPLASTIC"/>
    <property type="match status" value="1"/>
</dbReference>
<protein>
    <recommendedName>
        <fullName evidence="1">PORR domain-containing protein</fullName>
    </recommendedName>
</protein>
<dbReference type="InterPro" id="IPR045040">
    <property type="entry name" value="PORR_fam"/>
</dbReference>